<dbReference type="PANTHER" id="PTHR47807">
    <property type="entry name" value="PROTEIN TBF1"/>
    <property type="match status" value="1"/>
</dbReference>
<feature type="compositionally biased region" description="Polar residues" evidence="4">
    <location>
        <begin position="439"/>
        <end position="461"/>
    </location>
</feature>
<keyword evidence="1" id="KW-0238">DNA-binding</keyword>
<dbReference type="FunFam" id="1.10.10.60:FF:000137">
    <property type="entry name" value="MYB DNA binding protein"/>
    <property type="match status" value="1"/>
</dbReference>
<dbReference type="Proteomes" id="UP001175261">
    <property type="component" value="Unassembled WGS sequence"/>
</dbReference>
<dbReference type="CDD" id="cd11660">
    <property type="entry name" value="SANT_TRF"/>
    <property type="match status" value="1"/>
</dbReference>
<name>A0AA39L8F8_SARSR</name>
<dbReference type="PANTHER" id="PTHR47807:SF1">
    <property type="entry name" value="PROTEIN TBF1"/>
    <property type="match status" value="1"/>
</dbReference>
<feature type="region of interest" description="Disordered" evidence="4">
    <location>
        <begin position="521"/>
        <end position="580"/>
    </location>
</feature>
<dbReference type="InterPro" id="IPR013867">
    <property type="entry name" value="Telomere_rpt-bd_fac_dimer_dom"/>
</dbReference>
<keyword evidence="2" id="KW-0539">Nucleus</keyword>
<feature type="compositionally biased region" description="Low complexity" evidence="4">
    <location>
        <begin position="802"/>
        <end position="831"/>
    </location>
</feature>
<evidence type="ECO:0000256" key="2">
    <source>
        <dbReference type="ARBA" id="ARBA00023242"/>
    </source>
</evidence>
<dbReference type="SMART" id="SM00717">
    <property type="entry name" value="SANT"/>
    <property type="match status" value="1"/>
</dbReference>
<evidence type="ECO:0000256" key="3">
    <source>
        <dbReference type="ARBA" id="ARBA00023306"/>
    </source>
</evidence>
<feature type="compositionally biased region" description="Low complexity" evidence="4">
    <location>
        <begin position="948"/>
        <end position="969"/>
    </location>
</feature>
<feature type="region of interest" description="Disordered" evidence="4">
    <location>
        <begin position="107"/>
        <end position="133"/>
    </location>
</feature>
<feature type="compositionally biased region" description="Low complexity" evidence="4">
    <location>
        <begin position="729"/>
        <end position="747"/>
    </location>
</feature>
<sequence length="1133" mass="121714">MADSAQAEAPAPAGGSPTGIKQEPTTLPDLPDFALALESLASKRPLETTEFRQGTDDEQANKRVKTESQQREPEREPSFDGMNLEDDMALLVSNALSNANDLMQQYSEEPNTHEPSAEPMDVDNPSLAEPARTLPDFDLEPHQFLKVGSVRALGNLAVSILLILSRTPFDHALSSIRDEDAEHNRAFDEARTAFGAIRQIYGQADVLNATEAGLDDNEAQNIIHLANLAHLGIWLAECTITTLSTANNSFLRLIPAGSGLTDDVVDLFLAIKTQLVVTSIRPEDPRETQETLLKQILQDGLEDALRARHEGEDLSVTEQHLLTSIEVLKAAFSTDVQTPEGIAALKDKYPLTQLSKSLGIYFRNQLSSYSELALDLGLTVPADEDLPEMLGLPEDNVVAGLDMDEDLSSFFEKTTSGLVQDALAAFKGESANDAVPEVTPTNGVNGTSETQVTSDTPARTTARSDYEELEALVAQSTSDYVKNTLNSMSPMSYVPQTTADGMSSQASYITHLQQNLAQHPYFPFSQPQPEAPPQPSGSGDNLPPNQSCPSAMLYDKARQAALSKSSAHTRREGLHSTRRPWTQEEEKALMAGLDMVKGPHWSQILTLFGPHGTISDILKDRTQVQLKDKARNLKLFFLKTNSEMPYYLQAVTGELKTRAPTQAARKEAEERARMNSEEDQAKLQGIMALAGGLQHHSQHQQVQQGHHLQQARPAPRPLGAVGTGVITPAQAAQQAASSNGQHAAGGQNAWRPNGQHTQLASAGQRPGMQAGSQQMAQAPTQAQARPQGQAPPSQMPRPNHPQQPQQAQHTHAHPQPNQKPQGAQPVPQAAPTHTNNTQGQAQHQPIRPAQSPAMAQQGQAQRPIQQQQGVPQASAQAQSLAQTAARPLPQGTTQPSAQAHPQVQAQAQALPQPQPQPQAQRNPAPIAANTPAQLNGAQATTMPANRPAATQQPAQATASSIQSAQQQTQLMMPKPQTPNAPAQTLPQQRPQQASSTPVQQPAGQAAGQTRLMMPQPQQQQATTTHTQPPPQANQQQAQQPRPVAQPQPQNQAQIQPQEQSTLQQQPQQTSSTAPPAPAPAPAQPSHQVPNSASPVPAAPRQSPVQQHAPMTSEDDAEAALLKDLQAAVAGVTG</sequence>
<dbReference type="GO" id="GO:0042803">
    <property type="term" value="F:protein homodimerization activity"/>
    <property type="evidence" value="ECO:0007669"/>
    <property type="project" value="InterPro"/>
</dbReference>
<feature type="compositionally biased region" description="Basic and acidic residues" evidence="4">
    <location>
        <begin position="569"/>
        <end position="580"/>
    </location>
</feature>
<feature type="compositionally biased region" description="Polar residues" evidence="4">
    <location>
        <begin position="977"/>
        <end position="998"/>
    </location>
</feature>
<evidence type="ECO:0000256" key="1">
    <source>
        <dbReference type="ARBA" id="ARBA00023125"/>
    </source>
</evidence>
<dbReference type="PROSITE" id="PS51294">
    <property type="entry name" value="HTH_MYB"/>
    <property type="match status" value="1"/>
</dbReference>
<feature type="compositionally biased region" description="Low complexity" evidence="4">
    <location>
        <begin position="999"/>
        <end position="1073"/>
    </location>
</feature>
<evidence type="ECO:0000256" key="4">
    <source>
        <dbReference type="SAM" id="MobiDB-lite"/>
    </source>
</evidence>
<dbReference type="InterPro" id="IPR009057">
    <property type="entry name" value="Homeodomain-like_sf"/>
</dbReference>
<dbReference type="GO" id="GO:0010833">
    <property type="term" value="P:telomere maintenance via telomere lengthening"/>
    <property type="evidence" value="ECO:0007669"/>
    <property type="project" value="TreeGrafter"/>
</dbReference>
<feature type="compositionally biased region" description="Basic and acidic residues" evidence="4">
    <location>
        <begin position="664"/>
        <end position="680"/>
    </location>
</feature>
<dbReference type="InterPro" id="IPR052833">
    <property type="entry name" value="Telomeric_DNA-bd_trans-reg"/>
</dbReference>
<dbReference type="Pfam" id="PF08558">
    <property type="entry name" value="TRF"/>
    <property type="match status" value="1"/>
</dbReference>
<evidence type="ECO:0000259" key="5">
    <source>
        <dbReference type="PROSITE" id="PS51294"/>
    </source>
</evidence>
<feature type="compositionally biased region" description="Low complexity" evidence="4">
    <location>
        <begin position="1"/>
        <end position="19"/>
    </location>
</feature>
<feature type="region of interest" description="Disordered" evidence="4">
    <location>
        <begin position="659"/>
        <end position="680"/>
    </location>
</feature>
<comment type="caution">
    <text evidence="6">The sequence shown here is derived from an EMBL/GenBank/DDBJ whole genome shotgun (WGS) entry which is preliminary data.</text>
</comment>
<keyword evidence="3" id="KW-0131">Cell cycle</keyword>
<feature type="compositionally biased region" description="Low complexity" evidence="4">
    <location>
        <begin position="693"/>
        <end position="710"/>
    </location>
</feature>
<feature type="compositionally biased region" description="Low complexity" evidence="4">
    <location>
        <begin position="855"/>
        <end position="885"/>
    </location>
</feature>
<feature type="compositionally biased region" description="Low complexity" evidence="4">
    <location>
        <begin position="894"/>
        <end position="928"/>
    </location>
</feature>
<gene>
    <name evidence="6" type="ORF">NLU13_4206</name>
</gene>
<evidence type="ECO:0000313" key="7">
    <source>
        <dbReference type="Proteomes" id="UP001175261"/>
    </source>
</evidence>
<proteinExistence type="predicted"/>
<dbReference type="EMBL" id="JAPDFR010000003">
    <property type="protein sequence ID" value="KAK0387962.1"/>
    <property type="molecule type" value="Genomic_DNA"/>
</dbReference>
<feature type="region of interest" description="Disordered" evidence="4">
    <location>
        <begin position="693"/>
        <end position="1119"/>
    </location>
</feature>
<feature type="compositionally biased region" description="Polar residues" evidence="4">
    <location>
        <begin position="832"/>
        <end position="843"/>
    </location>
</feature>
<feature type="region of interest" description="Disordered" evidence="4">
    <location>
        <begin position="433"/>
        <end position="461"/>
    </location>
</feature>
<dbReference type="GO" id="GO:0003691">
    <property type="term" value="F:double-stranded telomeric DNA binding"/>
    <property type="evidence" value="ECO:0007669"/>
    <property type="project" value="TreeGrafter"/>
</dbReference>
<feature type="compositionally biased region" description="Low complexity" evidence="4">
    <location>
        <begin position="1083"/>
        <end position="1099"/>
    </location>
</feature>
<evidence type="ECO:0000313" key="6">
    <source>
        <dbReference type="EMBL" id="KAK0387962.1"/>
    </source>
</evidence>
<feature type="region of interest" description="Disordered" evidence="4">
    <location>
        <begin position="1"/>
        <end position="82"/>
    </location>
</feature>
<dbReference type="InterPro" id="IPR017930">
    <property type="entry name" value="Myb_dom"/>
</dbReference>
<protein>
    <recommendedName>
        <fullName evidence="5">HTH myb-type domain-containing protein</fullName>
    </recommendedName>
</protein>
<keyword evidence="7" id="KW-1185">Reference proteome</keyword>
<dbReference type="InterPro" id="IPR001005">
    <property type="entry name" value="SANT/Myb"/>
</dbReference>
<dbReference type="AlphaFoldDB" id="A0AA39L8F8"/>
<feature type="compositionally biased region" description="Polar residues" evidence="4">
    <location>
        <begin position="930"/>
        <end position="943"/>
    </location>
</feature>
<dbReference type="Gene3D" id="1.10.10.60">
    <property type="entry name" value="Homeodomain-like"/>
    <property type="match status" value="1"/>
</dbReference>
<dbReference type="SUPFAM" id="SSF46689">
    <property type="entry name" value="Homeodomain-like"/>
    <property type="match status" value="1"/>
</dbReference>
<feature type="domain" description="HTH myb-type" evidence="5">
    <location>
        <begin position="578"/>
        <end position="630"/>
    </location>
</feature>
<accession>A0AA39L8F8</accession>
<feature type="compositionally biased region" description="Basic and acidic residues" evidence="4">
    <location>
        <begin position="44"/>
        <end position="78"/>
    </location>
</feature>
<organism evidence="6 7">
    <name type="scientific">Sarocladium strictum</name>
    <name type="common">Black bundle disease fungus</name>
    <name type="synonym">Acremonium strictum</name>
    <dbReference type="NCBI Taxonomy" id="5046"/>
    <lineage>
        <taxon>Eukaryota</taxon>
        <taxon>Fungi</taxon>
        <taxon>Dikarya</taxon>
        <taxon>Ascomycota</taxon>
        <taxon>Pezizomycotina</taxon>
        <taxon>Sordariomycetes</taxon>
        <taxon>Hypocreomycetidae</taxon>
        <taxon>Hypocreales</taxon>
        <taxon>Sarocladiaceae</taxon>
        <taxon>Sarocladium</taxon>
    </lineage>
</organism>
<reference evidence="6" key="1">
    <citation type="submission" date="2022-10" db="EMBL/GenBank/DDBJ databases">
        <title>Determination and structural analysis of whole genome sequence of Sarocladium strictum F4-1.</title>
        <authorList>
            <person name="Hu L."/>
            <person name="Jiang Y."/>
        </authorList>
    </citation>
    <scope>NUCLEOTIDE SEQUENCE</scope>
    <source>
        <strain evidence="6">F4-1</strain>
    </source>
</reference>
<feature type="compositionally biased region" description="Low complexity" evidence="4">
    <location>
        <begin position="767"/>
        <end position="792"/>
    </location>
</feature>